<dbReference type="InterPro" id="IPR011006">
    <property type="entry name" value="CheY-like_superfamily"/>
</dbReference>
<evidence type="ECO:0000313" key="5">
    <source>
        <dbReference type="EMBL" id="ROS04637.1"/>
    </source>
</evidence>
<feature type="modified residue" description="4-aspartylphosphate" evidence="3">
    <location>
        <position position="53"/>
    </location>
</feature>
<dbReference type="GO" id="GO:0000160">
    <property type="term" value="P:phosphorelay signal transduction system"/>
    <property type="evidence" value="ECO:0007669"/>
    <property type="project" value="UniProtKB-KW"/>
</dbReference>
<keyword evidence="6" id="KW-1185">Reference proteome</keyword>
<evidence type="ECO:0000256" key="1">
    <source>
        <dbReference type="ARBA" id="ARBA00022553"/>
    </source>
</evidence>
<proteinExistence type="predicted"/>
<dbReference type="Gene3D" id="3.40.50.2300">
    <property type="match status" value="1"/>
</dbReference>
<protein>
    <submittedName>
        <fullName evidence="5">CheY-like chemotaxis protein</fullName>
    </submittedName>
</protein>
<dbReference type="AlphaFoldDB" id="A0A3N2DXX4"/>
<evidence type="ECO:0000313" key="6">
    <source>
        <dbReference type="Proteomes" id="UP000275394"/>
    </source>
</evidence>
<dbReference type="PANTHER" id="PTHR45339">
    <property type="entry name" value="HYBRID SIGNAL TRANSDUCTION HISTIDINE KINASE J"/>
    <property type="match status" value="1"/>
</dbReference>
<dbReference type="PANTHER" id="PTHR45339:SF1">
    <property type="entry name" value="HYBRID SIGNAL TRANSDUCTION HISTIDINE KINASE J"/>
    <property type="match status" value="1"/>
</dbReference>
<keyword evidence="2" id="KW-0902">Two-component regulatory system</keyword>
<dbReference type="Pfam" id="PF00072">
    <property type="entry name" value="Response_reg"/>
    <property type="match status" value="1"/>
</dbReference>
<dbReference type="SUPFAM" id="SSF52172">
    <property type="entry name" value="CheY-like"/>
    <property type="match status" value="1"/>
</dbReference>
<dbReference type="RefSeq" id="WP_162844037.1">
    <property type="nucleotide sequence ID" value="NZ_RKHR01000003.1"/>
</dbReference>
<gene>
    <name evidence="5" type="ORF">EDC56_0143</name>
</gene>
<dbReference type="InterPro" id="IPR001789">
    <property type="entry name" value="Sig_transdc_resp-reg_receiver"/>
</dbReference>
<name>A0A3N2DXX4_9GAMM</name>
<evidence type="ECO:0000256" key="2">
    <source>
        <dbReference type="ARBA" id="ARBA00023012"/>
    </source>
</evidence>
<keyword evidence="1 3" id="KW-0597">Phosphoprotein</keyword>
<comment type="caution">
    <text evidence="5">The sequence shown here is derived from an EMBL/GenBank/DDBJ whole genome shotgun (WGS) entry which is preliminary data.</text>
</comment>
<dbReference type="PROSITE" id="PS50110">
    <property type="entry name" value="RESPONSE_REGULATORY"/>
    <property type="match status" value="1"/>
</dbReference>
<organism evidence="5 6">
    <name type="scientific">Sinobacterium caligoides</name>
    <dbReference type="NCBI Taxonomy" id="933926"/>
    <lineage>
        <taxon>Bacteria</taxon>
        <taxon>Pseudomonadati</taxon>
        <taxon>Pseudomonadota</taxon>
        <taxon>Gammaproteobacteria</taxon>
        <taxon>Cellvibrionales</taxon>
        <taxon>Spongiibacteraceae</taxon>
        <taxon>Sinobacterium</taxon>
    </lineage>
</organism>
<accession>A0A3N2DXX4</accession>
<reference evidence="5 6" key="1">
    <citation type="submission" date="2018-11" db="EMBL/GenBank/DDBJ databases">
        <title>Genomic Encyclopedia of Type Strains, Phase IV (KMG-IV): sequencing the most valuable type-strain genomes for metagenomic binning, comparative biology and taxonomic classification.</title>
        <authorList>
            <person name="Goeker M."/>
        </authorList>
    </citation>
    <scope>NUCLEOTIDE SEQUENCE [LARGE SCALE GENOMIC DNA]</scope>
    <source>
        <strain evidence="5 6">DSM 100316</strain>
    </source>
</reference>
<dbReference type="EMBL" id="RKHR01000003">
    <property type="protein sequence ID" value="ROS04637.1"/>
    <property type="molecule type" value="Genomic_DNA"/>
</dbReference>
<sequence length="124" mass="13633">MDSNILIVEDNADNRQLLAWLVEDAGYPHTEVGTAEQCFLMLEEQAVSLILMDISLPGMDGLTATKKLKRELLTSHIPVVACTGLEVKGRESALLEAGFDALLTKPVSYQLLHTVLEKFTPTVH</sequence>
<dbReference type="Proteomes" id="UP000275394">
    <property type="component" value="Unassembled WGS sequence"/>
</dbReference>
<evidence type="ECO:0000259" key="4">
    <source>
        <dbReference type="PROSITE" id="PS50110"/>
    </source>
</evidence>
<feature type="domain" description="Response regulatory" evidence="4">
    <location>
        <begin position="4"/>
        <end position="120"/>
    </location>
</feature>
<evidence type="ECO:0000256" key="3">
    <source>
        <dbReference type="PROSITE-ProRule" id="PRU00169"/>
    </source>
</evidence>
<dbReference type="SMART" id="SM00448">
    <property type="entry name" value="REC"/>
    <property type="match status" value="1"/>
</dbReference>